<name>A0A922L6H3_DERFA</name>
<dbReference type="AlphaFoldDB" id="A0A922L6H3"/>
<gene>
    <name evidence="1" type="primary">G6PD_1</name>
    <name evidence="1" type="ORF">DERF_010106</name>
</gene>
<evidence type="ECO:0000313" key="2">
    <source>
        <dbReference type="Proteomes" id="UP000790347"/>
    </source>
</evidence>
<protein>
    <submittedName>
        <fullName evidence="1">Glucose-6-phosphate 1-dehydrogenase, variant 2</fullName>
    </submittedName>
</protein>
<proteinExistence type="predicted"/>
<reference evidence="1" key="1">
    <citation type="submission" date="2013-05" db="EMBL/GenBank/DDBJ databases">
        <authorList>
            <person name="Yim A.K.Y."/>
            <person name="Chan T.F."/>
            <person name="Ji K.M."/>
            <person name="Liu X.Y."/>
            <person name="Zhou J.W."/>
            <person name="Li R.Q."/>
            <person name="Yang K.Y."/>
            <person name="Li J."/>
            <person name="Li M."/>
            <person name="Law P.T.W."/>
            <person name="Wu Y.L."/>
            <person name="Cai Z.L."/>
            <person name="Qin H."/>
            <person name="Bao Y."/>
            <person name="Leung R.K.K."/>
            <person name="Ng P.K.S."/>
            <person name="Zou J."/>
            <person name="Zhong X.J."/>
            <person name="Ran P.X."/>
            <person name="Zhong N.S."/>
            <person name="Liu Z.G."/>
            <person name="Tsui S.K.W."/>
        </authorList>
    </citation>
    <scope>NUCLEOTIDE SEQUENCE</scope>
    <source>
        <strain evidence="1">Derf</strain>
        <tissue evidence="1">Whole organism</tissue>
    </source>
</reference>
<dbReference type="Proteomes" id="UP000790347">
    <property type="component" value="Unassembled WGS sequence"/>
</dbReference>
<dbReference type="EMBL" id="ASGP02000004">
    <property type="protein sequence ID" value="KAH9511658.1"/>
    <property type="molecule type" value="Genomic_DNA"/>
</dbReference>
<accession>A0A922L6H3</accession>
<evidence type="ECO:0000313" key="1">
    <source>
        <dbReference type="EMBL" id="KAH9511658.1"/>
    </source>
</evidence>
<organism evidence="1 2">
    <name type="scientific">Dermatophagoides farinae</name>
    <name type="common">American house dust mite</name>
    <dbReference type="NCBI Taxonomy" id="6954"/>
    <lineage>
        <taxon>Eukaryota</taxon>
        <taxon>Metazoa</taxon>
        <taxon>Ecdysozoa</taxon>
        <taxon>Arthropoda</taxon>
        <taxon>Chelicerata</taxon>
        <taxon>Arachnida</taxon>
        <taxon>Acari</taxon>
        <taxon>Acariformes</taxon>
        <taxon>Sarcoptiformes</taxon>
        <taxon>Astigmata</taxon>
        <taxon>Psoroptidia</taxon>
        <taxon>Analgoidea</taxon>
        <taxon>Pyroglyphidae</taxon>
        <taxon>Dermatophagoidinae</taxon>
        <taxon>Dermatophagoides</taxon>
    </lineage>
</organism>
<reference evidence="1" key="2">
    <citation type="journal article" date="2022" name="Res Sq">
        <title>Comparative Genomics Reveals Insights into the Divergent Evolution of Astigmatic Mites and Household Pest Adaptations.</title>
        <authorList>
            <person name="Xiong Q."/>
            <person name="Wan A.T.-Y."/>
            <person name="Liu X.-Y."/>
            <person name="Fung C.S.-H."/>
            <person name="Xiao X."/>
            <person name="Malainual N."/>
            <person name="Hou J."/>
            <person name="Wang L."/>
            <person name="Wang M."/>
            <person name="Yang K."/>
            <person name="Cui Y."/>
            <person name="Leung E."/>
            <person name="Nong W."/>
            <person name="Shin S.-K."/>
            <person name="Au S."/>
            <person name="Jeong K.Y."/>
            <person name="Chew F.T."/>
            <person name="Hui J."/>
            <person name="Leung T.F."/>
            <person name="Tungtrongchitr A."/>
            <person name="Zhong N."/>
            <person name="Liu Z."/>
            <person name="Tsui S."/>
        </authorList>
    </citation>
    <scope>NUCLEOTIDE SEQUENCE</scope>
    <source>
        <strain evidence="1">Derf</strain>
        <tissue evidence="1">Whole organism</tissue>
    </source>
</reference>
<sequence>MAEIINGDEMNNCNKQKMIESSPVAKKTSACIYHNPCLDGNNMMMNDVNGVNVGSNNCLEDDHCSQEIIKLIKESLNYETGDHHTFIVFGASGHYIVMN</sequence>
<comment type="caution">
    <text evidence="1">The sequence shown here is derived from an EMBL/GenBank/DDBJ whole genome shotgun (WGS) entry which is preliminary data.</text>
</comment>
<keyword evidence="2" id="KW-1185">Reference proteome</keyword>